<dbReference type="Proteomes" id="UP001597188">
    <property type="component" value="Unassembled WGS sequence"/>
</dbReference>
<keyword evidence="1" id="KW-0812">Transmembrane</keyword>
<keyword evidence="1" id="KW-1133">Transmembrane helix</keyword>
<evidence type="ECO:0000313" key="3">
    <source>
        <dbReference type="Proteomes" id="UP001597188"/>
    </source>
</evidence>
<evidence type="ECO:0000313" key="2">
    <source>
        <dbReference type="EMBL" id="MFD1421153.1"/>
    </source>
</evidence>
<keyword evidence="1" id="KW-0472">Membrane</keyword>
<feature type="transmembrane region" description="Helical" evidence="1">
    <location>
        <begin position="239"/>
        <end position="258"/>
    </location>
</feature>
<proteinExistence type="predicted"/>
<feature type="transmembrane region" description="Helical" evidence="1">
    <location>
        <begin position="96"/>
        <end position="116"/>
    </location>
</feature>
<gene>
    <name evidence="2" type="ORF">ACFQ5L_09300</name>
</gene>
<accession>A0ABW4C0Y6</accession>
<feature type="transmembrane region" description="Helical" evidence="1">
    <location>
        <begin position="155"/>
        <end position="178"/>
    </location>
</feature>
<name>A0ABW4C0Y6_9LACO</name>
<feature type="transmembrane region" description="Helical" evidence="1">
    <location>
        <begin position="185"/>
        <end position="202"/>
    </location>
</feature>
<evidence type="ECO:0000256" key="1">
    <source>
        <dbReference type="SAM" id="Phobius"/>
    </source>
</evidence>
<dbReference type="RefSeq" id="WP_137635068.1">
    <property type="nucleotide sequence ID" value="NZ_BJDL01000017.1"/>
</dbReference>
<organism evidence="2 3">
    <name type="scientific">Lactiplantibacillus songbeiensis</name>
    <dbReference type="NCBI Taxonomy" id="2559920"/>
    <lineage>
        <taxon>Bacteria</taxon>
        <taxon>Bacillati</taxon>
        <taxon>Bacillota</taxon>
        <taxon>Bacilli</taxon>
        <taxon>Lactobacillales</taxon>
        <taxon>Lactobacillaceae</taxon>
        <taxon>Lactiplantibacillus</taxon>
    </lineage>
</organism>
<feature type="transmembrane region" description="Helical" evidence="1">
    <location>
        <begin position="57"/>
        <end position="75"/>
    </location>
</feature>
<feature type="transmembrane region" description="Helical" evidence="1">
    <location>
        <begin position="21"/>
        <end position="45"/>
    </location>
</feature>
<dbReference type="EMBL" id="JBHTOJ010000018">
    <property type="protein sequence ID" value="MFD1421153.1"/>
    <property type="molecule type" value="Genomic_DNA"/>
</dbReference>
<reference evidence="3" key="1">
    <citation type="journal article" date="2019" name="Int. J. Syst. Evol. Microbiol.">
        <title>The Global Catalogue of Microorganisms (GCM) 10K type strain sequencing project: providing services to taxonomists for standard genome sequencing and annotation.</title>
        <authorList>
            <consortium name="The Broad Institute Genomics Platform"/>
            <consortium name="The Broad Institute Genome Sequencing Center for Infectious Disease"/>
            <person name="Wu L."/>
            <person name="Ma J."/>
        </authorList>
    </citation>
    <scope>NUCLEOTIDE SEQUENCE [LARGE SCALE GENOMIC DNA]</scope>
    <source>
        <strain evidence="3">CCM 8931</strain>
    </source>
</reference>
<comment type="caution">
    <text evidence="2">The sequence shown here is derived from an EMBL/GenBank/DDBJ whole genome shotgun (WGS) entry which is preliminary data.</text>
</comment>
<keyword evidence="3" id="KW-1185">Reference proteome</keyword>
<protein>
    <submittedName>
        <fullName evidence="2">ABC transporter permease</fullName>
    </submittedName>
</protein>
<sequence length="266" mass="29814">MSTKRWAVTRYLFMEQLQLLWRTYAFILVAFVILPLLFAILTGNLSHYSFGSTLTDLGIGAVFGFFILVTMSLTYDNFKLFIQNGISRKTYCQAKVINLIGLSFGMEIISALYNFLVTAPARGHSGQAFLDTTVYSLYDHFLGTNLFVNILGYMAFNWIFFIGLGLTGMAIGSIFALLTKFARNIAIIAIPVLGFFLLVFLSNTSTSPSDYNLDGLVNFLKFLMGYHANAQPGYFNPTMPMLTMMVGCVIMGAIAYYFNQKLKLKK</sequence>